<protein>
    <submittedName>
        <fullName evidence="1">DUF4843 domain-containing protein</fullName>
    </submittedName>
</protein>
<dbReference type="OrthoDB" id="1096291at2"/>
<evidence type="ECO:0000313" key="2">
    <source>
        <dbReference type="Proteomes" id="UP000282423"/>
    </source>
</evidence>
<dbReference type="AlphaFoldDB" id="A0A420VS66"/>
<comment type="caution">
    <text evidence="1">The sequence shown here is derived from an EMBL/GenBank/DDBJ whole genome shotgun (WGS) entry which is preliminary data.</text>
</comment>
<proteinExistence type="predicted"/>
<dbReference type="RefSeq" id="WP_121126588.1">
    <property type="nucleotide sequence ID" value="NZ_RBWS01000022.1"/>
</dbReference>
<organism evidence="1 2">
    <name type="scientific">Sphingobacterium puteale</name>
    <dbReference type="NCBI Taxonomy" id="2420510"/>
    <lineage>
        <taxon>Bacteria</taxon>
        <taxon>Pseudomonadati</taxon>
        <taxon>Bacteroidota</taxon>
        <taxon>Sphingobacteriia</taxon>
        <taxon>Sphingobacteriales</taxon>
        <taxon>Sphingobacteriaceae</taxon>
        <taxon>Sphingobacterium</taxon>
    </lineage>
</organism>
<dbReference type="Pfam" id="PF16132">
    <property type="entry name" value="DUF4843"/>
    <property type="match status" value="1"/>
</dbReference>
<gene>
    <name evidence="1" type="ORF">D7322_23255</name>
</gene>
<reference evidence="1 2" key="1">
    <citation type="submission" date="2018-10" db="EMBL/GenBank/DDBJ databases">
        <title>Sphingobacterium sp. M05W1-28.</title>
        <authorList>
            <person name="Cai H."/>
        </authorList>
    </citation>
    <scope>NUCLEOTIDE SEQUENCE [LARGE SCALE GENOMIC DNA]</scope>
    <source>
        <strain evidence="1 2">M05W1-28</strain>
    </source>
</reference>
<dbReference type="EMBL" id="RBWS01000022">
    <property type="protein sequence ID" value="RKO69154.1"/>
    <property type="molecule type" value="Genomic_DNA"/>
</dbReference>
<sequence length="284" mass="32227">MKRTTFYIMFFQLFVLFTACKKEIMSYEGKEGVYFAMRHGTNEYLPDLWPYQPFTDIDFVRMSTDEIDFPVKVMITGPSKTYDRIYRVEVNPDSTTAILGQHYEALKDQYILPAGAVSAQVNVRLKRTADLEEKPVTLGLKLVATKDFALSFPEWHSIPSLNSGTVVPQFDATLHSLHINDVMVQPAVWSGSLQPGNRESGLFGVFSRRKMEFLAEYLGLKYEDFGAAETMPMARMMLIASDATKVLVKRYNEGKPVLEDDGRLMWMGTVPWTSYLGVPWVPGG</sequence>
<dbReference type="PROSITE" id="PS51257">
    <property type="entry name" value="PROKAR_LIPOPROTEIN"/>
    <property type="match status" value="1"/>
</dbReference>
<evidence type="ECO:0000313" key="1">
    <source>
        <dbReference type="EMBL" id="RKO69154.1"/>
    </source>
</evidence>
<dbReference type="Proteomes" id="UP000282423">
    <property type="component" value="Unassembled WGS sequence"/>
</dbReference>
<accession>A0A420VS66</accession>
<name>A0A420VS66_9SPHI</name>
<keyword evidence="2" id="KW-1185">Reference proteome</keyword>
<dbReference type="InterPro" id="IPR032299">
    <property type="entry name" value="DUF4843"/>
</dbReference>